<proteinExistence type="predicted"/>
<dbReference type="PANTHER" id="PTHR38765">
    <property type="entry name" value="DUF484 DOMAIN-CONTAINING PROTEIN"/>
    <property type="match status" value="1"/>
</dbReference>
<dbReference type="HOGENOM" id="CLU_073320_1_0_6"/>
<dbReference type="PANTHER" id="PTHR38765:SF1">
    <property type="entry name" value="DUF484 DOMAIN-CONTAINING PROTEIN"/>
    <property type="match status" value="1"/>
</dbReference>
<dbReference type="AlphaFoldDB" id="F6CRL1"/>
<evidence type="ECO:0000313" key="2">
    <source>
        <dbReference type="Proteomes" id="UP000009230"/>
    </source>
</evidence>
<dbReference type="STRING" id="491952.Mar181_0718"/>
<sequence>MKVKFTYRGCMSEEEIIQYLSSTPDFFVRNAEVLDGLTIPHPVNGRAISLLEYQVNQLRKSTAEYRGQFERLVEVARENESTMQKSRRLILAGLNCRSLDDLVVAVDDMVRDDFEVSFHTLILFGDHQDSSIKGHNLEVDKGLMPFTMNLDDCFCGILPENEMSYLFAENAGKVNSVAVLPLLSRAGGDIEKRGLLILGSDKTTAFDQAKGTFFLQHLADLLSAILLRLTP</sequence>
<gene>
    <name evidence="1" type="ordered locus">Mar181_0718</name>
</gene>
<dbReference type="InterPro" id="IPR007435">
    <property type="entry name" value="DUF484"/>
</dbReference>
<name>F6CRL1_MARPP</name>
<protein>
    <recommendedName>
        <fullName evidence="3">Phytochrome sensor protein</fullName>
    </recommendedName>
</protein>
<accession>F6CRL1</accession>
<dbReference type="InterPro" id="IPR029016">
    <property type="entry name" value="GAF-like_dom_sf"/>
</dbReference>
<dbReference type="Pfam" id="PF04340">
    <property type="entry name" value="DUF484"/>
    <property type="match status" value="1"/>
</dbReference>
<evidence type="ECO:0000313" key="1">
    <source>
        <dbReference type="EMBL" id="AEF53774.1"/>
    </source>
</evidence>
<keyword evidence="2" id="KW-1185">Reference proteome</keyword>
<dbReference type="EMBL" id="CP002771">
    <property type="protein sequence ID" value="AEF53774.1"/>
    <property type="molecule type" value="Genomic_DNA"/>
</dbReference>
<dbReference type="eggNOG" id="COG3159">
    <property type="taxonomic scope" value="Bacteria"/>
</dbReference>
<dbReference type="Gene3D" id="3.30.450.40">
    <property type="match status" value="1"/>
</dbReference>
<organism evidence="1 2">
    <name type="scientific">Marinomonas posidonica (strain CECT 7376 / NCIMB 14433 / IVIA-Po-181)</name>
    <dbReference type="NCBI Taxonomy" id="491952"/>
    <lineage>
        <taxon>Bacteria</taxon>
        <taxon>Pseudomonadati</taxon>
        <taxon>Pseudomonadota</taxon>
        <taxon>Gammaproteobacteria</taxon>
        <taxon>Oceanospirillales</taxon>
        <taxon>Oceanospirillaceae</taxon>
        <taxon>Marinomonas</taxon>
    </lineage>
</organism>
<dbReference type="Proteomes" id="UP000009230">
    <property type="component" value="Chromosome"/>
</dbReference>
<reference evidence="1 2" key="1">
    <citation type="journal article" date="2012" name="Stand. Genomic Sci.">
        <title>Complete genome sequence of Marinomonas posidonica type strain (IVIA-Po-181(T)).</title>
        <authorList>
            <person name="Lucas-Elio P."/>
            <person name="Goodwin L."/>
            <person name="Woyke T."/>
            <person name="Pitluck S."/>
            <person name="Nolan M."/>
            <person name="Kyrpides N.C."/>
            <person name="Detter J.C."/>
            <person name="Copeland A."/>
            <person name="Lu M."/>
            <person name="Bruce D."/>
            <person name="Detter C."/>
            <person name="Tapia R."/>
            <person name="Han S."/>
            <person name="Land M.L."/>
            <person name="Ivanova N."/>
            <person name="Mikhailova N."/>
            <person name="Johnston A.W."/>
            <person name="Sanchez-Amat A."/>
        </authorList>
    </citation>
    <scope>NUCLEOTIDE SEQUENCE [LARGE SCALE GENOMIC DNA]</scope>
    <source>
        <strain evidence="2">CECT 7376 / NCIMB 14433 / IVIA-Po-181</strain>
    </source>
</reference>
<dbReference type="KEGG" id="mpc:Mar181_0718"/>
<evidence type="ECO:0008006" key="3">
    <source>
        <dbReference type="Google" id="ProtNLM"/>
    </source>
</evidence>